<evidence type="ECO:0000256" key="4">
    <source>
        <dbReference type="ARBA" id="ARBA00022519"/>
    </source>
</evidence>
<feature type="transmembrane region" description="Helical" evidence="9">
    <location>
        <begin position="21"/>
        <end position="46"/>
    </location>
</feature>
<evidence type="ECO:0000313" key="11">
    <source>
        <dbReference type="EMBL" id="BDD86564.1"/>
    </source>
</evidence>
<dbReference type="Pfam" id="PF04290">
    <property type="entry name" value="DctQ"/>
    <property type="match status" value="1"/>
</dbReference>
<sequence length="173" mass="19146">MKKVIVILEAINAYVGLTVRWCALLMLLLQFGIVLLRYVFGISYIFLNEGVLYLHATLFMIGGGYTLLVDKHVRVDIFYAERSAQGKALIDTAGHLAFLLPSMVVLFIYSWPTVRASWQILEGPISVGGIPASFLLKSLIPAFCVLIIVQCVANLLRDLLTLRGAEGPPRPIQ</sequence>
<dbReference type="InterPro" id="IPR055348">
    <property type="entry name" value="DctQ"/>
</dbReference>
<evidence type="ECO:0000256" key="6">
    <source>
        <dbReference type="ARBA" id="ARBA00022989"/>
    </source>
</evidence>
<dbReference type="PANTHER" id="PTHR35011">
    <property type="entry name" value="2,3-DIKETO-L-GULONATE TRAP TRANSPORTER SMALL PERMEASE PROTEIN YIAM"/>
    <property type="match status" value="1"/>
</dbReference>
<dbReference type="Proteomes" id="UP000830055">
    <property type="component" value="Chromosome"/>
</dbReference>
<protein>
    <recommendedName>
        <fullName evidence="10">Tripartite ATP-independent periplasmic transporters DctQ component domain-containing protein</fullName>
    </recommendedName>
</protein>
<gene>
    <name evidence="11" type="ORF">DPPLL_09290</name>
</gene>
<feature type="domain" description="Tripartite ATP-independent periplasmic transporters DctQ component" evidence="10">
    <location>
        <begin position="27"/>
        <end position="159"/>
    </location>
</feature>
<dbReference type="InterPro" id="IPR007387">
    <property type="entry name" value="TRAP_DctQ"/>
</dbReference>
<dbReference type="PANTHER" id="PTHR35011:SF4">
    <property type="entry name" value="SLL1102 PROTEIN"/>
    <property type="match status" value="1"/>
</dbReference>
<evidence type="ECO:0000259" key="10">
    <source>
        <dbReference type="Pfam" id="PF04290"/>
    </source>
</evidence>
<comment type="similarity">
    <text evidence="8">Belongs to the TRAP transporter small permease family.</text>
</comment>
<evidence type="ECO:0000256" key="7">
    <source>
        <dbReference type="ARBA" id="ARBA00023136"/>
    </source>
</evidence>
<keyword evidence="3" id="KW-1003">Cell membrane</keyword>
<feature type="transmembrane region" description="Helical" evidence="9">
    <location>
        <begin position="52"/>
        <end position="69"/>
    </location>
</feature>
<evidence type="ECO:0000256" key="2">
    <source>
        <dbReference type="ARBA" id="ARBA00022448"/>
    </source>
</evidence>
<keyword evidence="7 9" id="KW-0472">Membrane</keyword>
<evidence type="ECO:0000256" key="9">
    <source>
        <dbReference type="SAM" id="Phobius"/>
    </source>
</evidence>
<keyword evidence="2" id="KW-0813">Transport</keyword>
<reference evidence="11 12" key="1">
    <citation type="submission" date="2022-01" db="EMBL/GenBank/DDBJ databases">
        <title>Desulfofustis limnae sp. nov., a novel mesophilic sulfate-reducing bacterium isolated from marsh soil.</title>
        <authorList>
            <person name="Watanabe M."/>
            <person name="Takahashi A."/>
            <person name="Kojima H."/>
            <person name="Fukui M."/>
        </authorList>
    </citation>
    <scope>NUCLEOTIDE SEQUENCE [LARGE SCALE GENOMIC DNA]</scope>
    <source>
        <strain evidence="11 12">PPLL</strain>
    </source>
</reference>
<keyword evidence="5 9" id="KW-0812">Transmembrane</keyword>
<proteinExistence type="inferred from homology"/>
<evidence type="ECO:0000256" key="5">
    <source>
        <dbReference type="ARBA" id="ARBA00022692"/>
    </source>
</evidence>
<keyword evidence="6 9" id="KW-1133">Transmembrane helix</keyword>
<dbReference type="RefSeq" id="WP_284153646.1">
    <property type="nucleotide sequence ID" value="NZ_AP025516.1"/>
</dbReference>
<dbReference type="EMBL" id="AP025516">
    <property type="protein sequence ID" value="BDD86564.1"/>
    <property type="molecule type" value="Genomic_DNA"/>
</dbReference>
<evidence type="ECO:0000313" key="12">
    <source>
        <dbReference type="Proteomes" id="UP000830055"/>
    </source>
</evidence>
<keyword evidence="12" id="KW-1185">Reference proteome</keyword>
<evidence type="ECO:0000256" key="1">
    <source>
        <dbReference type="ARBA" id="ARBA00004429"/>
    </source>
</evidence>
<feature type="transmembrane region" description="Helical" evidence="9">
    <location>
        <begin position="132"/>
        <end position="156"/>
    </location>
</feature>
<name>A0ABM7W6P4_9BACT</name>
<keyword evidence="4" id="KW-0997">Cell inner membrane</keyword>
<evidence type="ECO:0000256" key="3">
    <source>
        <dbReference type="ARBA" id="ARBA00022475"/>
    </source>
</evidence>
<accession>A0ABM7W6P4</accession>
<organism evidence="11 12">
    <name type="scientific">Desulfofustis limnaeus</name>
    <dbReference type="NCBI Taxonomy" id="2740163"/>
    <lineage>
        <taxon>Bacteria</taxon>
        <taxon>Pseudomonadati</taxon>
        <taxon>Thermodesulfobacteriota</taxon>
        <taxon>Desulfobulbia</taxon>
        <taxon>Desulfobulbales</taxon>
        <taxon>Desulfocapsaceae</taxon>
        <taxon>Desulfofustis</taxon>
    </lineage>
</organism>
<evidence type="ECO:0000256" key="8">
    <source>
        <dbReference type="ARBA" id="ARBA00038436"/>
    </source>
</evidence>
<feature type="transmembrane region" description="Helical" evidence="9">
    <location>
        <begin position="89"/>
        <end position="112"/>
    </location>
</feature>
<comment type="subcellular location">
    <subcellularLocation>
        <location evidence="1">Cell inner membrane</location>
        <topology evidence="1">Multi-pass membrane protein</topology>
    </subcellularLocation>
</comment>